<name>A0ABY2DH50_9ACTN</name>
<dbReference type="SMART" id="SM00418">
    <property type="entry name" value="HTH_ARSR"/>
    <property type="match status" value="1"/>
</dbReference>
<proteinExistence type="predicted"/>
<dbReference type="InterPro" id="IPR036390">
    <property type="entry name" value="WH_DNA-bd_sf"/>
</dbReference>
<comment type="caution">
    <text evidence="2">The sequence shown here is derived from an EMBL/GenBank/DDBJ whole genome shotgun (WGS) entry which is preliminary data.</text>
</comment>
<dbReference type="InterPro" id="IPR001845">
    <property type="entry name" value="HTH_ArsR_DNA-bd_dom"/>
</dbReference>
<dbReference type="CDD" id="cd00090">
    <property type="entry name" value="HTH_ARSR"/>
    <property type="match status" value="1"/>
</dbReference>
<gene>
    <name evidence="2" type="ORF">E1091_09745</name>
</gene>
<dbReference type="Gene3D" id="1.10.10.10">
    <property type="entry name" value="Winged helix-like DNA-binding domain superfamily/Winged helix DNA-binding domain"/>
    <property type="match status" value="1"/>
</dbReference>
<dbReference type="SUPFAM" id="SSF46785">
    <property type="entry name" value="Winged helix' DNA-binding domain"/>
    <property type="match status" value="1"/>
</dbReference>
<evidence type="ECO:0000313" key="3">
    <source>
        <dbReference type="Proteomes" id="UP000295626"/>
    </source>
</evidence>
<feature type="domain" description="HTH arsR-type" evidence="1">
    <location>
        <begin position="14"/>
        <end position="109"/>
    </location>
</feature>
<reference evidence="2 3" key="1">
    <citation type="submission" date="2019-02" db="EMBL/GenBank/DDBJ databases">
        <title>Draft genome sequences of novel Actinobacteria.</title>
        <authorList>
            <person name="Sahin N."/>
            <person name="Ay H."/>
            <person name="Saygin H."/>
        </authorList>
    </citation>
    <scope>NUCLEOTIDE SEQUENCE [LARGE SCALE GENOMIC DNA]</scope>
    <source>
        <strain evidence="2 3">JCM 30529</strain>
    </source>
</reference>
<dbReference type="Proteomes" id="UP000295626">
    <property type="component" value="Unassembled WGS sequence"/>
</dbReference>
<accession>A0ABY2DH50</accession>
<organism evidence="2 3">
    <name type="scientific">Micromonospora fluostatini</name>
    <dbReference type="NCBI Taxonomy" id="1629071"/>
    <lineage>
        <taxon>Bacteria</taxon>
        <taxon>Bacillati</taxon>
        <taxon>Actinomycetota</taxon>
        <taxon>Actinomycetes</taxon>
        <taxon>Micromonosporales</taxon>
        <taxon>Micromonosporaceae</taxon>
        <taxon>Micromonospora</taxon>
    </lineage>
</organism>
<evidence type="ECO:0000259" key="1">
    <source>
        <dbReference type="SMART" id="SM00418"/>
    </source>
</evidence>
<evidence type="ECO:0000313" key="2">
    <source>
        <dbReference type="EMBL" id="TDB95966.1"/>
    </source>
</evidence>
<dbReference type="Pfam" id="PF12840">
    <property type="entry name" value="HTH_20"/>
    <property type="match status" value="1"/>
</dbReference>
<dbReference type="InterPro" id="IPR036388">
    <property type="entry name" value="WH-like_DNA-bd_sf"/>
</dbReference>
<dbReference type="EMBL" id="SMKE01000292">
    <property type="protein sequence ID" value="TDB95966.1"/>
    <property type="molecule type" value="Genomic_DNA"/>
</dbReference>
<keyword evidence="3" id="KW-1185">Reference proteome</keyword>
<dbReference type="InterPro" id="IPR011991">
    <property type="entry name" value="ArsR-like_HTH"/>
</dbReference>
<protein>
    <submittedName>
        <fullName evidence="2">ArsR family transcriptional regulator</fullName>
    </submittedName>
</protein>
<sequence length="193" mass="21766">MTTPEPDPVRLTSRQIRILAHPLRVRLLGALREAGSATATRLAELLDTNTGATSYHLRQLAEVGLVVEDPDRAVGRQRWWRAAHEYSSWQATAYDDDPDARAAAEWMQGEQLRILAERAEGWRAVQAEYDQAWRDAAGISDALLRISPQRLDDLHAELWAVLERYRAETPSDEPDALPVAYFLAAFPKVGVRR</sequence>